<dbReference type="PROSITE" id="PS51266">
    <property type="entry name" value="ZF_CHY"/>
    <property type="match status" value="1"/>
</dbReference>
<evidence type="ECO:0000256" key="2">
    <source>
        <dbReference type="ARBA" id="ARBA00022771"/>
    </source>
</evidence>
<dbReference type="Proteomes" id="UP001519349">
    <property type="component" value="Unassembled WGS sequence"/>
</dbReference>
<keyword evidence="2" id="KW-0863">Zinc-finger</keyword>
<dbReference type="InterPro" id="IPR016694">
    <property type="entry name" value="UCP017292"/>
</dbReference>
<dbReference type="SUPFAM" id="SSF161219">
    <property type="entry name" value="CHY zinc finger-like"/>
    <property type="match status" value="1"/>
</dbReference>
<evidence type="ECO:0000313" key="5">
    <source>
        <dbReference type="EMBL" id="MBP2620440.1"/>
    </source>
</evidence>
<dbReference type="InterPro" id="IPR052604">
    <property type="entry name" value="Mito_Tim_assembly_helper"/>
</dbReference>
<dbReference type="EMBL" id="QFAY01000005">
    <property type="protein sequence ID" value="MBP2620440.1"/>
    <property type="molecule type" value="Genomic_DNA"/>
</dbReference>
<dbReference type="RefSeq" id="WP_209550921.1">
    <property type="nucleotide sequence ID" value="NZ_QFAY01000005.1"/>
</dbReference>
<accession>A0ABS5AV43</accession>
<feature type="domain" description="CHY-type" evidence="4">
    <location>
        <begin position="8"/>
        <end position="89"/>
    </location>
</feature>
<evidence type="ECO:0000256" key="3">
    <source>
        <dbReference type="ARBA" id="ARBA00022833"/>
    </source>
</evidence>
<sequence length="110" mass="12461">MVNVYGDLIDKETRCIHYHSALDIIALKCFACRRYYPCFACHDTYERHTYVPYPMSRSADKVVLCGGCRSELTIAQYLNSAAACPVCSRSFNPGCKAHAAIYFQADSRFE</sequence>
<comment type="caution">
    <text evidence="5">The sequence shown here is derived from an EMBL/GenBank/DDBJ whole genome shotgun (WGS) entry which is preliminary data.</text>
</comment>
<dbReference type="PIRSF" id="PIRSF017292">
    <property type="entry name" value="UCP017292_Znf_CHY"/>
    <property type="match status" value="1"/>
</dbReference>
<dbReference type="Pfam" id="PF05495">
    <property type="entry name" value="zf-CHY"/>
    <property type="match status" value="1"/>
</dbReference>
<evidence type="ECO:0000259" key="4">
    <source>
        <dbReference type="PROSITE" id="PS51266"/>
    </source>
</evidence>
<proteinExistence type="predicted"/>
<keyword evidence="1" id="KW-0479">Metal-binding</keyword>
<evidence type="ECO:0000256" key="1">
    <source>
        <dbReference type="ARBA" id="ARBA00022723"/>
    </source>
</evidence>
<evidence type="ECO:0000313" key="6">
    <source>
        <dbReference type="Proteomes" id="UP001519349"/>
    </source>
</evidence>
<dbReference type="PANTHER" id="PTHR28082">
    <property type="entry name" value="ZINC FINGER PROTEIN"/>
    <property type="match status" value="1"/>
</dbReference>
<gene>
    <name evidence="5" type="ORF">DHL47_03635</name>
</gene>
<dbReference type="InterPro" id="IPR008913">
    <property type="entry name" value="Znf_CHY"/>
</dbReference>
<reference evidence="5 6" key="1">
    <citation type="submission" date="2018-05" db="EMBL/GenBank/DDBJ databases">
        <title>Draft genome sequence of Streptococcus panodentis CCUG 70867T.</title>
        <authorList>
            <person name="Salva-Serra F."/>
            <person name="Mendez V."/>
            <person name="Jaen-Luchoro D."/>
            <person name="Gonzales-Siles L."/>
            <person name="Karlsson R."/>
            <person name="Engstrom-Jakobsson H."/>
            <person name="Busquets A."/>
            <person name="Gomila M."/>
            <person name="Pineiro-Iglesias B."/>
            <person name="Bennasar-Figueras A."/>
            <person name="Seeger M."/>
            <person name="Moore E."/>
        </authorList>
    </citation>
    <scope>NUCLEOTIDE SEQUENCE [LARGE SCALE GENOMIC DNA]</scope>
    <source>
        <strain evidence="5 6">CCUG 70867</strain>
    </source>
</reference>
<keyword evidence="3" id="KW-0862">Zinc</keyword>
<organism evidence="5 6">
    <name type="scientific">Streptococcus panodentis</name>
    <dbReference type="NCBI Taxonomy" id="1581472"/>
    <lineage>
        <taxon>Bacteria</taxon>
        <taxon>Bacillati</taxon>
        <taxon>Bacillota</taxon>
        <taxon>Bacilli</taxon>
        <taxon>Lactobacillales</taxon>
        <taxon>Streptococcaceae</taxon>
        <taxon>Streptococcus</taxon>
    </lineage>
</organism>
<name>A0ABS5AV43_9STRE</name>
<dbReference type="InterPro" id="IPR037274">
    <property type="entry name" value="Znf_CHY_sf"/>
</dbReference>
<protein>
    <recommendedName>
        <fullName evidence="4">CHY-type domain-containing protein</fullName>
    </recommendedName>
</protein>
<dbReference type="PANTHER" id="PTHR28082:SF1">
    <property type="entry name" value="HELPER OF TIM PROTEIN 13"/>
    <property type="match status" value="1"/>
</dbReference>
<keyword evidence="6" id="KW-1185">Reference proteome</keyword>